<comment type="caution">
    <text evidence="2">The sequence shown here is derived from an EMBL/GenBank/DDBJ whole genome shotgun (WGS) entry which is preliminary data.</text>
</comment>
<accession>A0ABN2M911</accession>
<gene>
    <name evidence="2" type="ORF">GCM10009682_40750</name>
</gene>
<sequence>MVIFFGWRRRDELAVAGFSYKTSWLAVPGRSVEDVADALNLDHREVLDWATGTERAYKYGVYVASPVPGWTLAHGRMHIPAGFDATDPAFPDWLRHLSRQLGEVQFFANERVPDYHAWARSRDGEILRAYCFIGERGEIPLFLGEPTPDETELGKGTRGPNTDWENWSEEECDAWFATTPSESDVMTMAGRWSVNPTTIDDDAVVAAGVYGLPPSAALAACDPSAAGHGVAEDHRGRHDVT</sequence>
<dbReference type="EMBL" id="BAAALT010000136">
    <property type="protein sequence ID" value="GAA1815671.1"/>
    <property type="molecule type" value="Genomic_DNA"/>
</dbReference>
<dbReference type="RefSeq" id="WP_344134509.1">
    <property type="nucleotide sequence ID" value="NZ_BAAALT010000136.1"/>
</dbReference>
<evidence type="ECO:0000313" key="2">
    <source>
        <dbReference type="EMBL" id="GAA1815671.1"/>
    </source>
</evidence>
<organism evidence="2 3">
    <name type="scientific">Luedemannella flava</name>
    <dbReference type="NCBI Taxonomy" id="349316"/>
    <lineage>
        <taxon>Bacteria</taxon>
        <taxon>Bacillati</taxon>
        <taxon>Actinomycetota</taxon>
        <taxon>Actinomycetes</taxon>
        <taxon>Micromonosporales</taxon>
        <taxon>Micromonosporaceae</taxon>
        <taxon>Luedemannella</taxon>
    </lineage>
</organism>
<evidence type="ECO:0000313" key="3">
    <source>
        <dbReference type="Proteomes" id="UP001500218"/>
    </source>
</evidence>
<keyword evidence="3" id="KW-1185">Reference proteome</keyword>
<evidence type="ECO:0000256" key="1">
    <source>
        <dbReference type="SAM" id="MobiDB-lite"/>
    </source>
</evidence>
<dbReference type="Proteomes" id="UP001500218">
    <property type="component" value="Unassembled WGS sequence"/>
</dbReference>
<name>A0ABN2M911_9ACTN</name>
<proteinExistence type="predicted"/>
<reference evidence="2 3" key="1">
    <citation type="journal article" date="2019" name="Int. J. Syst. Evol. Microbiol.">
        <title>The Global Catalogue of Microorganisms (GCM) 10K type strain sequencing project: providing services to taxonomists for standard genome sequencing and annotation.</title>
        <authorList>
            <consortium name="The Broad Institute Genomics Platform"/>
            <consortium name="The Broad Institute Genome Sequencing Center for Infectious Disease"/>
            <person name="Wu L."/>
            <person name="Ma J."/>
        </authorList>
    </citation>
    <scope>NUCLEOTIDE SEQUENCE [LARGE SCALE GENOMIC DNA]</scope>
    <source>
        <strain evidence="2 3">JCM 13250</strain>
    </source>
</reference>
<protein>
    <submittedName>
        <fullName evidence="2">Uncharacterized protein</fullName>
    </submittedName>
</protein>
<feature type="region of interest" description="Disordered" evidence="1">
    <location>
        <begin position="143"/>
        <end position="165"/>
    </location>
</feature>